<evidence type="ECO:0000313" key="3">
    <source>
        <dbReference type="Proteomes" id="UP000886595"/>
    </source>
</evidence>
<evidence type="ECO:0000313" key="2">
    <source>
        <dbReference type="EMBL" id="KAG2299291.1"/>
    </source>
</evidence>
<proteinExistence type="predicted"/>
<dbReference type="Pfam" id="PF13966">
    <property type="entry name" value="zf-RVT"/>
    <property type="match status" value="1"/>
</dbReference>
<name>A0A8X7S4B1_BRACI</name>
<keyword evidence="3" id="KW-1185">Reference proteome</keyword>
<dbReference type="EMBL" id="JAAMPC010000008">
    <property type="protein sequence ID" value="KAG2299291.1"/>
    <property type="molecule type" value="Genomic_DNA"/>
</dbReference>
<accession>A0A8X7S4B1</accession>
<comment type="caution">
    <text evidence="2">The sequence shown here is derived from an EMBL/GenBank/DDBJ whole genome shotgun (WGS) entry which is preliminary data.</text>
</comment>
<dbReference type="PANTHER" id="PTHR33116">
    <property type="entry name" value="REVERSE TRANSCRIPTASE ZINC-BINDING DOMAIN-CONTAINING PROTEIN-RELATED-RELATED"/>
    <property type="match status" value="1"/>
</dbReference>
<dbReference type="PANTHER" id="PTHR33116:SF78">
    <property type="entry name" value="OS12G0587133 PROTEIN"/>
    <property type="match status" value="1"/>
</dbReference>
<feature type="domain" description="Reverse transcriptase zinc-binding" evidence="1">
    <location>
        <begin position="118"/>
        <end position="197"/>
    </location>
</feature>
<dbReference type="OrthoDB" id="1088926at2759"/>
<organism evidence="2 3">
    <name type="scientific">Brassica carinata</name>
    <name type="common">Ethiopian mustard</name>
    <name type="synonym">Abyssinian cabbage</name>
    <dbReference type="NCBI Taxonomy" id="52824"/>
    <lineage>
        <taxon>Eukaryota</taxon>
        <taxon>Viridiplantae</taxon>
        <taxon>Streptophyta</taxon>
        <taxon>Embryophyta</taxon>
        <taxon>Tracheophyta</taxon>
        <taxon>Spermatophyta</taxon>
        <taxon>Magnoliopsida</taxon>
        <taxon>eudicotyledons</taxon>
        <taxon>Gunneridae</taxon>
        <taxon>Pentapetalae</taxon>
        <taxon>rosids</taxon>
        <taxon>malvids</taxon>
        <taxon>Brassicales</taxon>
        <taxon>Brassicaceae</taxon>
        <taxon>Brassiceae</taxon>
        <taxon>Brassica</taxon>
    </lineage>
</organism>
<gene>
    <name evidence="2" type="ORF">Bca52824_035763</name>
</gene>
<protein>
    <recommendedName>
        <fullName evidence="1">Reverse transcriptase zinc-binding domain-containing protein</fullName>
    </recommendedName>
</protein>
<evidence type="ECO:0000259" key="1">
    <source>
        <dbReference type="Pfam" id="PF13966"/>
    </source>
</evidence>
<reference evidence="2 3" key="1">
    <citation type="submission" date="2020-02" db="EMBL/GenBank/DDBJ databases">
        <authorList>
            <person name="Ma Q."/>
            <person name="Huang Y."/>
            <person name="Song X."/>
            <person name="Pei D."/>
        </authorList>
    </citation>
    <scope>NUCLEOTIDE SEQUENCE [LARGE SCALE GENOMIC DNA]</scope>
    <source>
        <strain evidence="2">Sxm20200214</strain>
        <tissue evidence="2">Leaf</tissue>
    </source>
</reference>
<dbReference type="Proteomes" id="UP000886595">
    <property type="component" value="Unassembled WGS sequence"/>
</dbReference>
<dbReference type="AlphaFoldDB" id="A0A8X7S4B1"/>
<dbReference type="InterPro" id="IPR026960">
    <property type="entry name" value="RVT-Znf"/>
</dbReference>
<sequence length="295" mass="33488">MESRPEQSSIWRKLLSLKPLARSLIGCEIGNGLAASYWWDDWLPHGPLIDFIGIDGPCKTGISISATVAGGCGPGGWLVPSARCRTPALATLRDTLLQLPPPMPSNESDVFKWGGLCTWEFLRPSAPLVSWKKVVWFTAAVPKHAFHFWVTNLDRLPLRTRLIQWGMGTISTCCLCGNAPETRDHLFLHCETASRLWAVVLPRLSQPLLQFNNWQELIDWMLTPLMGLSSTLKRLTAQAVVYLLWKERNNRLHQHSSESVTQLFRQLDRMIRDTLLARLNNKRCQGLLSQWFKHA</sequence>